<reference evidence="3 4" key="1">
    <citation type="submission" date="2016-10" db="EMBL/GenBank/DDBJ databases">
        <authorList>
            <person name="de Groot N.N."/>
        </authorList>
    </citation>
    <scope>NUCLEOTIDE SEQUENCE [LARGE SCALE GENOMIC DNA]</scope>
    <source>
        <strain evidence="3 4">DSM 25584</strain>
    </source>
</reference>
<gene>
    <name evidence="3" type="ORF">SAMN05216241_10439</name>
</gene>
<feature type="domain" description="Antitoxin FitA-like ribbon-helix-helix" evidence="2">
    <location>
        <begin position="2"/>
        <end position="39"/>
    </location>
</feature>
<name>A0A1G7QK52_9PROT</name>
<feature type="compositionally biased region" description="Basic and acidic residues" evidence="1">
    <location>
        <begin position="69"/>
        <end position="82"/>
    </location>
</feature>
<evidence type="ECO:0000313" key="4">
    <source>
        <dbReference type="Proteomes" id="UP000199415"/>
    </source>
</evidence>
<evidence type="ECO:0000259" key="2">
    <source>
        <dbReference type="Pfam" id="PF22513"/>
    </source>
</evidence>
<dbReference type="EMBL" id="FNCE01000004">
    <property type="protein sequence ID" value="SDF98858.1"/>
    <property type="molecule type" value="Genomic_DNA"/>
</dbReference>
<evidence type="ECO:0000256" key="1">
    <source>
        <dbReference type="SAM" id="MobiDB-lite"/>
    </source>
</evidence>
<protein>
    <recommendedName>
        <fullName evidence="2">Antitoxin FitA-like ribbon-helix-helix domain-containing protein</fullName>
    </recommendedName>
</protein>
<dbReference type="OrthoDB" id="2389872at2"/>
<sequence>MATLTIRDLDEATIERLKARAKAHNRSLEAEVRDLITASANTPNWASFRREAERIAAKTAQRPQSDSVELIRADRDNDSDYR</sequence>
<accession>A0A1G7QK52</accession>
<dbReference type="InterPro" id="IPR053853">
    <property type="entry name" value="FitA-like_RHH"/>
</dbReference>
<dbReference type="Proteomes" id="UP000199415">
    <property type="component" value="Unassembled WGS sequence"/>
</dbReference>
<dbReference type="STRING" id="1082479.SAMN05216241_10439"/>
<organism evidence="3 4">
    <name type="scientific">Limimonas halophila</name>
    <dbReference type="NCBI Taxonomy" id="1082479"/>
    <lineage>
        <taxon>Bacteria</taxon>
        <taxon>Pseudomonadati</taxon>
        <taxon>Pseudomonadota</taxon>
        <taxon>Alphaproteobacteria</taxon>
        <taxon>Rhodospirillales</taxon>
        <taxon>Rhodovibrionaceae</taxon>
        <taxon>Limimonas</taxon>
    </lineage>
</organism>
<feature type="region of interest" description="Disordered" evidence="1">
    <location>
        <begin position="56"/>
        <end position="82"/>
    </location>
</feature>
<evidence type="ECO:0000313" key="3">
    <source>
        <dbReference type="EMBL" id="SDF98858.1"/>
    </source>
</evidence>
<dbReference type="Pfam" id="PF22513">
    <property type="entry name" value="FitA-like_RHH"/>
    <property type="match status" value="1"/>
</dbReference>
<dbReference type="RefSeq" id="WP_090019441.1">
    <property type="nucleotide sequence ID" value="NZ_FNCE01000004.1"/>
</dbReference>
<dbReference type="InterPro" id="IPR013321">
    <property type="entry name" value="Arc_rbn_hlx_hlx"/>
</dbReference>
<dbReference type="SUPFAM" id="SSF47598">
    <property type="entry name" value="Ribbon-helix-helix"/>
    <property type="match status" value="1"/>
</dbReference>
<proteinExistence type="predicted"/>
<dbReference type="Gene3D" id="1.10.1220.10">
    <property type="entry name" value="Met repressor-like"/>
    <property type="match status" value="1"/>
</dbReference>
<dbReference type="AlphaFoldDB" id="A0A1G7QK52"/>
<dbReference type="GO" id="GO:0006355">
    <property type="term" value="P:regulation of DNA-templated transcription"/>
    <property type="evidence" value="ECO:0007669"/>
    <property type="project" value="InterPro"/>
</dbReference>
<dbReference type="InterPro" id="IPR010985">
    <property type="entry name" value="Ribbon_hlx_hlx"/>
</dbReference>
<keyword evidence="4" id="KW-1185">Reference proteome</keyword>